<evidence type="ECO:0000256" key="5">
    <source>
        <dbReference type="ARBA" id="ARBA00023136"/>
    </source>
</evidence>
<evidence type="ECO:0000313" key="8">
    <source>
        <dbReference type="Proteomes" id="UP000824596"/>
    </source>
</evidence>
<dbReference type="Pfam" id="PF13520">
    <property type="entry name" value="AA_permease_2"/>
    <property type="match status" value="1"/>
</dbReference>
<evidence type="ECO:0000256" key="6">
    <source>
        <dbReference type="SAM" id="Phobius"/>
    </source>
</evidence>
<dbReference type="PANTHER" id="PTHR45649:SF14">
    <property type="entry name" value="GABA PERMEASE"/>
    <property type="match status" value="1"/>
</dbReference>
<reference evidence="7" key="1">
    <citation type="submission" date="2021-09" db="EMBL/GenBank/DDBJ databases">
        <title>A high-quality genome of the endoparasitic fungus Hirsutella rhossiliensis with a comparison of Hirsutella genomes reveals transposable elements contributing to genome size variation.</title>
        <authorList>
            <person name="Lin R."/>
            <person name="Jiao Y."/>
            <person name="Sun X."/>
            <person name="Ling J."/>
            <person name="Xie B."/>
            <person name="Cheng X."/>
        </authorList>
    </citation>
    <scope>NUCLEOTIDE SEQUENCE</scope>
    <source>
        <strain evidence="7">HR02</strain>
    </source>
</reference>
<dbReference type="GO" id="GO:0022857">
    <property type="term" value="F:transmembrane transporter activity"/>
    <property type="evidence" value="ECO:0007669"/>
    <property type="project" value="InterPro"/>
</dbReference>
<name>A0A9P8SCZ6_9HYPO</name>
<feature type="transmembrane region" description="Helical" evidence="6">
    <location>
        <begin position="126"/>
        <end position="145"/>
    </location>
</feature>
<keyword evidence="2" id="KW-0813">Transport</keyword>
<keyword evidence="3 6" id="KW-0812">Transmembrane</keyword>
<dbReference type="Proteomes" id="UP000824596">
    <property type="component" value="Unassembled WGS sequence"/>
</dbReference>
<gene>
    <name evidence="7" type="ORF">HRG_10883</name>
</gene>
<evidence type="ECO:0000256" key="2">
    <source>
        <dbReference type="ARBA" id="ARBA00022448"/>
    </source>
</evidence>
<dbReference type="GO" id="GO:0016020">
    <property type="term" value="C:membrane"/>
    <property type="evidence" value="ECO:0007669"/>
    <property type="project" value="UniProtKB-SubCell"/>
</dbReference>
<feature type="transmembrane region" description="Helical" evidence="6">
    <location>
        <begin position="304"/>
        <end position="324"/>
    </location>
</feature>
<dbReference type="InterPro" id="IPR002293">
    <property type="entry name" value="AA/rel_permease1"/>
</dbReference>
<protein>
    <submittedName>
        <fullName evidence="7">Amino acid permease domain-containing protein</fullName>
    </submittedName>
</protein>
<keyword evidence="8" id="KW-1185">Reference proteome</keyword>
<feature type="transmembrane region" description="Helical" evidence="6">
    <location>
        <begin position="373"/>
        <end position="395"/>
    </location>
</feature>
<dbReference type="Gene3D" id="1.20.1740.10">
    <property type="entry name" value="Amino acid/polyamine transporter I"/>
    <property type="match status" value="1"/>
</dbReference>
<dbReference type="PANTHER" id="PTHR45649">
    <property type="entry name" value="AMINO-ACID PERMEASE BAT1"/>
    <property type="match status" value="1"/>
</dbReference>
<proteinExistence type="predicted"/>
<evidence type="ECO:0000256" key="3">
    <source>
        <dbReference type="ARBA" id="ARBA00022692"/>
    </source>
</evidence>
<evidence type="ECO:0000256" key="1">
    <source>
        <dbReference type="ARBA" id="ARBA00004141"/>
    </source>
</evidence>
<feature type="transmembrane region" description="Helical" evidence="6">
    <location>
        <begin position="407"/>
        <end position="426"/>
    </location>
</feature>
<feature type="transmembrane region" description="Helical" evidence="6">
    <location>
        <begin position="97"/>
        <end position="114"/>
    </location>
</feature>
<sequence length="467" mass="50963">MATWEALSSVIAAALVSGGPPCLFYNYVASFLCTICIATSLAEIASIYPTAGGQYCWVAALSPARSKLAASYFTGWISALTTLNDDSYVPKRWQGMLFYWATLLYAAGMNVWGVKAMPHVNLMSGITHIVAFFGTVITLVVMANKNTASFVFAEFVNSSGWDSDAVSWLIGLLNAVYPLLGYDAACHLAEELPDASRNVPLAMIGSVVVNGLMGLVYCILLLFSARSVNRLVDTPTGFPFMEIYLDATLSRVGATIMSLMLVLVAAAATVASTTSTSRTLWAFARDKATPCHEYLSHVSPKLQVPVRAVVLVVALQALLGFMYLGNDAAFNAVLSMAVIGLYLSYILPIAYMFFHGRQNLGKQNFGSFRLRPWLGFTFNVVSMIWMVVVMVFRTFPTTLPATLQRMNYSSVVLAGWLTFGAIYYTIAARHKFEVPVTYVSSIPNLSVSVHGDDKRLNKQDHGDLQFS</sequence>
<dbReference type="PIRSF" id="PIRSF006060">
    <property type="entry name" value="AA_transporter"/>
    <property type="match status" value="1"/>
</dbReference>
<dbReference type="AlphaFoldDB" id="A0A9P8SCZ6"/>
<feature type="transmembrane region" description="Helical" evidence="6">
    <location>
        <begin position="243"/>
        <end position="271"/>
    </location>
</feature>
<keyword evidence="4 6" id="KW-1133">Transmembrane helix</keyword>
<dbReference type="RefSeq" id="XP_044715702.1">
    <property type="nucleotide sequence ID" value="XM_044869353.1"/>
</dbReference>
<feature type="transmembrane region" description="Helical" evidence="6">
    <location>
        <begin position="330"/>
        <end position="353"/>
    </location>
</feature>
<comment type="caution">
    <text evidence="7">The sequence shown here is derived from an EMBL/GenBank/DDBJ whole genome shotgun (WGS) entry which is preliminary data.</text>
</comment>
<comment type="subcellular location">
    <subcellularLocation>
        <location evidence="1">Membrane</location>
        <topology evidence="1">Multi-pass membrane protein</topology>
    </subcellularLocation>
</comment>
<keyword evidence="5 6" id="KW-0472">Membrane</keyword>
<feature type="transmembrane region" description="Helical" evidence="6">
    <location>
        <begin position="201"/>
        <end position="223"/>
    </location>
</feature>
<evidence type="ECO:0000313" key="7">
    <source>
        <dbReference type="EMBL" id="KAH0958188.1"/>
    </source>
</evidence>
<dbReference type="GeneID" id="68360011"/>
<dbReference type="OrthoDB" id="3257095at2759"/>
<organism evidence="7 8">
    <name type="scientific">Hirsutella rhossiliensis</name>
    <dbReference type="NCBI Taxonomy" id="111463"/>
    <lineage>
        <taxon>Eukaryota</taxon>
        <taxon>Fungi</taxon>
        <taxon>Dikarya</taxon>
        <taxon>Ascomycota</taxon>
        <taxon>Pezizomycotina</taxon>
        <taxon>Sordariomycetes</taxon>
        <taxon>Hypocreomycetidae</taxon>
        <taxon>Hypocreales</taxon>
        <taxon>Ophiocordycipitaceae</taxon>
        <taxon>Hirsutella</taxon>
    </lineage>
</organism>
<dbReference type="EMBL" id="JAIZPD010000017">
    <property type="protein sequence ID" value="KAH0958188.1"/>
    <property type="molecule type" value="Genomic_DNA"/>
</dbReference>
<evidence type="ECO:0000256" key="4">
    <source>
        <dbReference type="ARBA" id="ARBA00022989"/>
    </source>
</evidence>
<accession>A0A9P8SCZ6</accession>